<comment type="caution">
    <text evidence="17">The sequence shown here is derived from an EMBL/GenBank/DDBJ whole genome shotgun (WGS) entry which is preliminary data.</text>
</comment>
<evidence type="ECO:0000256" key="10">
    <source>
        <dbReference type="ARBA" id="ARBA00047652"/>
    </source>
</evidence>
<dbReference type="InterPro" id="IPR035587">
    <property type="entry name" value="DUS-like_FMN-bd"/>
</dbReference>
<evidence type="ECO:0000256" key="1">
    <source>
        <dbReference type="ARBA" id="ARBA00001917"/>
    </source>
</evidence>
<evidence type="ECO:0000313" key="18">
    <source>
        <dbReference type="Proteomes" id="UP001165122"/>
    </source>
</evidence>
<comment type="similarity">
    <text evidence="14">Belongs to the dus family. Dus3 subfamily.</text>
</comment>
<dbReference type="GO" id="GO:0008270">
    <property type="term" value="F:zinc ion binding"/>
    <property type="evidence" value="ECO:0007669"/>
    <property type="project" value="UniProtKB-KW"/>
</dbReference>
<dbReference type="PROSITE" id="PS01136">
    <property type="entry name" value="UPF0034"/>
    <property type="match status" value="1"/>
</dbReference>
<dbReference type="OrthoDB" id="272303at2759"/>
<evidence type="ECO:0000256" key="14">
    <source>
        <dbReference type="RuleBase" id="RU291113"/>
    </source>
</evidence>
<organism evidence="17 18">
    <name type="scientific">Triparma laevis f. longispina</name>
    <dbReference type="NCBI Taxonomy" id="1714387"/>
    <lineage>
        <taxon>Eukaryota</taxon>
        <taxon>Sar</taxon>
        <taxon>Stramenopiles</taxon>
        <taxon>Ochrophyta</taxon>
        <taxon>Bolidophyceae</taxon>
        <taxon>Parmales</taxon>
        <taxon>Triparmaceae</taxon>
        <taxon>Triparma</taxon>
    </lineage>
</organism>
<keyword evidence="7" id="KW-0520">NAD</keyword>
<keyword evidence="6 14" id="KW-0560">Oxidoreductase</keyword>
<comment type="catalytic activity">
    <reaction evidence="10">
        <text>5,6-dihydrouridine(16) in tRNA + NADP(+) = uridine(16) in tRNA + NADPH + H(+)</text>
        <dbReference type="Rhea" id="RHEA:53376"/>
        <dbReference type="Rhea" id="RHEA-COMP:13543"/>
        <dbReference type="Rhea" id="RHEA-COMP:13544"/>
        <dbReference type="ChEBI" id="CHEBI:15378"/>
        <dbReference type="ChEBI" id="CHEBI:57783"/>
        <dbReference type="ChEBI" id="CHEBI:58349"/>
        <dbReference type="ChEBI" id="CHEBI:65315"/>
        <dbReference type="ChEBI" id="CHEBI:74443"/>
        <dbReference type="EC" id="1.3.1.88"/>
    </reaction>
    <physiologicalReaction direction="right-to-left" evidence="10">
        <dbReference type="Rhea" id="RHEA:53378"/>
    </physiologicalReaction>
</comment>
<feature type="compositionally biased region" description="Basic and acidic residues" evidence="15">
    <location>
        <begin position="426"/>
        <end position="448"/>
    </location>
</feature>
<evidence type="ECO:0000256" key="8">
    <source>
        <dbReference type="ARBA" id="ARBA00038313"/>
    </source>
</evidence>
<dbReference type="EMBL" id="BRXW01000554">
    <property type="protein sequence ID" value="GMH65677.1"/>
    <property type="molecule type" value="Genomic_DNA"/>
</dbReference>
<dbReference type="EC" id="1.3.1.-" evidence="14"/>
<evidence type="ECO:0000256" key="11">
    <source>
        <dbReference type="ARBA" id="ARBA00048934"/>
    </source>
</evidence>
<evidence type="ECO:0000256" key="7">
    <source>
        <dbReference type="ARBA" id="ARBA00023027"/>
    </source>
</evidence>
<accession>A0A9W7AA34</accession>
<evidence type="ECO:0000256" key="12">
    <source>
        <dbReference type="ARBA" id="ARBA00049467"/>
    </source>
</evidence>
<dbReference type="InterPro" id="IPR000571">
    <property type="entry name" value="Znf_CCCH"/>
</dbReference>
<dbReference type="Pfam" id="PF01207">
    <property type="entry name" value="Dus"/>
    <property type="match status" value="1"/>
</dbReference>
<keyword evidence="13 14" id="KW-0479">Metal-binding</keyword>
<dbReference type="PANTHER" id="PTHR11082:SF5">
    <property type="entry name" value="TRNA-DIHYDROURIDINE(16_17) SYNTHASE [NAD(P)(+)]-LIKE"/>
    <property type="match status" value="1"/>
</dbReference>
<feature type="region of interest" description="Disordered" evidence="15">
    <location>
        <begin position="426"/>
        <end position="452"/>
    </location>
</feature>
<feature type="domain" description="C3H1-type" evidence="16">
    <location>
        <begin position="493"/>
        <end position="520"/>
    </location>
</feature>
<dbReference type="InterPro" id="IPR013785">
    <property type="entry name" value="Aldolase_TIM"/>
</dbReference>
<dbReference type="PANTHER" id="PTHR11082">
    <property type="entry name" value="TRNA-DIHYDROURIDINE SYNTHASE"/>
    <property type="match status" value="1"/>
</dbReference>
<dbReference type="GO" id="GO:0050660">
    <property type="term" value="F:flavin adenine dinucleotide binding"/>
    <property type="evidence" value="ECO:0007669"/>
    <property type="project" value="UniProtKB-UniRule"/>
</dbReference>
<protein>
    <recommendedName>
        <fullName evidence="14">tRNA-dihydrouridine(47) synthase [NAD(P)(+)]</fullName>
        <ecNumber evidence="14">1.3.1.-</ecNumber>
    </recommendedName>
    <alternativeName>
        <fullName evidence="14">tRNA-dihydrouridine synthase 3</fullName>
    </alternativeName>
</protein>
<keyword evidence="18" id="KW-1185">Reference proteome</keyword>
<comment type="catalytic activity">
    <reaction evidence="9">
        <text>5,6-dihydrouridine(17) in tRNA + NAD(+) = uridine(17) in tRNA + NADH + H(+)</text>
        <dbReference type="Rhea" id="RHEA:53372"/>
        <dbReference type="Rhea" id="RHEA-COMP:13541"/>
        <dbReference type="Rhea" id="RHEA-COMP:13542"/>
        <dbReference type="ChEBI" id="CHEBI:15378"/>
        <dbReference type="ChEBI" id="CHEBI:57540"/>
        <dbReference type="ChEBI" id="CHEBI:57945"/>
        <dbReference type="ChEBI" id="CHEBI:65315"/>
        <dbReference type="ChEBI" id="CHEBI:74443"/>
        <dbReference type="EC" id="1.3.1.88"/>
    </reaction>
    <physiologicalReaction direction="right-to-left" evidence="9">
        <dbReference type="Rhea" id="RHEA:53374"/>
    </physiologicalReaction>
</comment>
<reference evidence="18" key="1">
    <citation type="journal article" date="2023" name="Commun. Biol.">
        <title>Genome analysis of Parmales, the sister group of diatoms, reveals the evolutionary specialization of diatoms from phago-mixotrophs to photoautotrophs.</title>
        <authorList>
            <person name="Ban H."/>
            <person name="Sato S."/>
            <person name="Yoshikawa S."/>
            <person name="Yamada K."/>
            <person name="Nakamura Y."/>
            <person name="Ichinomiya M."/>
            <person name="Sato N."/>
            <person name="Blanc-Mathieu R."/>
            <person name="Endo H."/>
            <person name="Kuwata A."/>
            <person name="Ogata H."/>
        </authorList>
    </citation>
    <scope>NUCLEOTIDE SEQUENCE [LARGE SCALE GENOMIC DNA]</scope>
    <source>
        <strain evidence="18">NIES 3700</strain>
    </source>
</reference>
<evidence type="ECO:0000256" key="9">
    <source>
        <dbReference type="ARBA" id="ARBA00047287"/>
    </source>
</evidence>
<proteinExistence type="inferred from homology"/>
<evidence type="ECO:0000256" key="5">
    <source>
        <dbReference type="ARBA" id="ARBA00022857"/>
    </source>
</evidence>
<dbReference type="GO" id="GO:0017150">
    <property type="term" value="F:tRNA dihydrouridine synthase activity"/>
    <property type="evidence" value="ECO:0007669"/>
    <property type="project" value="UniProtKB-UniRule"/>
</dbReference>
<dbReference type="InterPro" id="IPR018517">
    <property type="entry name" value="tRNA_hU_synthase_CS"/>
</dbReference>
<name>A0A9W7AA34_9STRA</name>
<keyword evidence="13 14" id="KW-0862">Zinc</keyword>
<dbReference type="AlphaFoldDB" id="A0A9W7AA34"/>
<keyword evidence="3 14" id="KW-0288">FMN</keyword>
<dbReference type="Gene3D" id="3.20.20.70">
    <property type="entry name" value="Aldolase class I"/>
    <property type="match status" value="1"/>
</dbReference>
<dbReference type="PROSITE" id="PS50103">
    <property type="entry name" value="ZF_C3H1"/>
    <property type="match status" value="1"/>
</dbReference>
<dbReference type="SUPFAM" id="SSF51395">
    <property type="entry name" value="FMN-linked oxidoreductases"/>
    <property type="match status" value="1"/>
</dbReference>
<comment type="catalytic activity">
    <reaction evidence="12">
        <text>5,6-dihydrouridine(17) in tRNA + NADP(+) = uridine(17) in tRNA + NADPH + H(+)</text>
        <dbReference type="Rhea" id="RHEA:53368"/>
        <dbReference type="Rhea" id="RHEA-COMP:13541"/>
        <dbReference type="Rhea" id="RHEA-COMP:13542"/>
        <dbReference type="ChEBI" id="CHEBI:15378"/>
        <dbReference type="ChEBI" id="CHEBI:57783"/>
        <dbReference type="ChEBI" id="CHEBI:58349"/>
        <dbReference type="ChEBI" id="CHEBI:65315"/>
        <dbReference type="ChEBI" id="CHEBI:74443"/>
        <dbReference type="EC" id="1.3.1.88"/>
    </reaction>
    <physiologicalReaction direction="right-to-left" evidence="12">
        <dbReference type="Rhea" id="RHEA:53370"/>
    </physiologicalReaction>
</comment>
<evidence type="ECO:0000256" key="3">
    <source>
        <dbReference type="ARBA" id="ARBA00022643"/>
    </source>
</evidence>
<dbReference type="Proteomes" id="UP001165122">
    <property type="component" value="Unassembled WGS sequence"/>
</dbReference>
<dbReference type="CDD" id="cd02801">
    <property type="entry name" value="DUS_like_FMN"/>
    <property type="match status" value="1"/>
</dbReference>
<evidence type="ECO:0000256" key="13">
    <source>
        <dbReference type="PROSITE-ProRule" id="PRU00723"/>
    </source>
</evidence>
<gene>
    <name evidence="17" type="ORF">TrLO_g14480</name>
</gene>
<comment type="cofactor">
    <cofactor evidence="1 14">
        <name>FMN</name>
        <dbReference type="ChEBI" id="CHEBI:58210"/>
    </cofactor>
</comment>
<evidence type="ECO:0000256" key="2">
    <source>
        <dbReference type="ARBA" id="ARBA00022630"/>
    </source>
</evidence>
<comment type="catalytic activity">
    <reaction evidence="11">
        <text>5,6-dihydrouridine(16) in tRNA + NAD(+) = uridine(16) in tRNA + NADH + H(+)</text>
        <dbReference type="Rhea" id="RHEA:53380"/>
        <dbReference type="Rhea" id="RHEA-COMP:13543"/>
        <dbReference type="Rhea" id="RHEA-COMP:13544"/>
        <dbReference type="ChEBI" id="CHEBI:15378"/>
        <dbReference type="ChEBI" id="CHEBI:57540"/>
        <dbReference type="ChEBI" id="CHEBI:57945"/>
        <dbReference type="ChEBI" id="CHEBI:65315"/>
        <dbReference type="ChEBI" id="CHEBI:74443"/>
        <dbReference type="EC" id="1.3.1.88"/>
    </reaction>
    <physiologicalReaction direction="right-to-left" evidence="11">
        <dbReference type="Rhea" id="RHEA:53382"/>
    </physiologicalReaction>
</comment>
<keyword evidence="13 14" id="KW-0863">Zinc-finger</keyword>
<keyword evidence="2 14" id="KW-0285">Flavoprotein</keyword>
<evidence type="ECO:0000256" key="4">
    <source>
        <dbReference type="ARBA" id="ARBA00022694"/>
    </source>
</evidence>
<keyword evidence="5" id="KW-0521">NADP</keyword>
<sequence length="531" mass="59079">MPKRKATDTAPPLDEELIASLCSIVGSDGRAKKKTIKKLKKTLFKNDKAKAKAFLSRAVESNIVAIEGDLVTLLSEASTTTTATTATNSSSSPTLPLHKYILAPMVGASELPFRLLCRKYGAQIAYTPMISSARFCVPSEEEYRATEFQTNAEDRPLVAHFSANNAEEMVKSAKLVQDRCDAIDLNLGCPQRVAYVGHYGSYLLGDKDRELVLDIVKKTSEAISIPLFVKIRLLNTLPETIKFVGQLKTAGAALVAIHARYRASFERTGPGARDGAAMLDHVRDVKKAYPDFPVIANGNIVTHNDVVKNLEFTEADGVMSAEGILDNPAIFLGSMKGASDEMLSHAADPTNLALEYLQLAKKHPATIRTVAFHTRRMLRDQLNRFQLMADCIASETIEEVEEIVKKVRKYLKDPDSFQYDADKARRVKEEKERKAEEEGKRKRYEERMKRKAKREGKEDLNHYLNIGAELPSRFTINTLKPLDSEKQKAVWNASHGQHCMAYHLSNCKRGRGCAFLHCDVGGFDEKEEVAG</sequence>
<evidence type="ECO:0000313" key="17">
    <source>
        <dbReference type="EMBL" id="GMH65677.1"/>
    </source>
</evidence>
<evidence type="ECO:0000256" key="15">
    <source>
        <dbReference type="SAM" id="MobiDB-lite"/>
    </source>
</evidence>
<evidence type="ECO:0000259" key="16">
    <source>
        <dbReference type="PROSITE" id="PS50103"/>
    </source>
</evidence>
<feature type="zinc finger region" description="C3H1-type" evidence="13">
    <location>
        <begin position="493"/>
        <end position="520"/>
    </location>
</feature>
<comment type="similarity">
    <text evidence="8">Belongs to the Dus family. Dus1 subfamily.</text>
</comment>
<evidence type="ECO:0000256" key="6">
    <source>
        <dbReference type="ARBA" id="ARBA00023002"/>
    </source>
</evidence>
<keyword evidence="4 14" id="KW-0819">tRNA processing</keyword>